<evidence type="ECO:0000256" key="1">
    <source>
        <dbReference type="SAM" id="Phobius"/>
    </source>
</evidence>
<dbReference type="EMBL" id="CM010715">
    <property type="protein sequence ID" value="RZC45892.1"/>
    <property type="molecule type" value="Genomic_DNA"/>
</dbReference>
<organism evidence="2 3">
    <name type="scientific">Papaver somniferum</name>
    <name type="common">Opium poppy</name>
    <dbReference type="NCBI Taxonomy" id="3469"/>
    <lineage>
        <taxon>Eukaryota</taxon>
        <taxon>Viridiplantae</taxon>
        <taxon>Streptophyta</taxon>
        <taxon>Embryophyta</taxon>
        <taxon>Tracheophyta</taxon>
        <taxon>Spermatophyta</taxon>
        <taxon>Magnoliopsida</taxon>
        <taxon>Ranunculales</taxon>
        <taxon>Papaveraceae</taxon>
        <taxon>Papaveroideae</taxon>
        <taxon>Papaver</taxon>
    </lineage>
</organism>
<proteinExistence type="predicted"/>
<name>A0A4Y7IDR8_PAPSO</name>
<feature type="transmembrane region" description="Helical" evidence="1">
    <location>
        <begin position="12"/>
        <end position="31"/>
    </location>
</feature>
<dbReference type="Proteomes" id="UP000316621">
    <property type="component" value="Chromosome 1"/>
</dbReference>
<keyword evidence="3" id="KW-1185">Reference proteome</keyword>
<dbReference type="AlphaFoldDB" id="A0A4Y7IDR8"/>
<keyword evidence="1" id="KW-1133">Transmembrane helix</keyword>
<accession>A0A4Y7IDR8</accession>
<gene>
    <name evidence="2" type="ORF">C5167_038847</name>
</gene>
<dbReference type="Gramene" id="RZC45892">
    <property type="protein sequence ID" value="RZC45892"/>
    <property type="gene ID" value="C5167_038847"/>
</dbReference>
<evidence type="ECO:0000313" key="2">
    <source>
        <dbReference type="EMBL" id="RZC45892.1"/>
    </source>
</evidence>
<protein>
    <submittedName>
        <fullName evidence="2">Uncharacterized protein</fullName>
    </submittedName>
</protein>
<keyword evidence="1" id="KW-0812">Transmembrane</keyword>
<sequence length="78" mass="8514">MMFCGDPLIPIIVTPLGINLIMVGMVWVNCFKGALTMKPLGVLNNAMLVKTVLREVFKHGTEDVMPLLLLSACNVITL</sequence>
<evidence type="ECO:0000313" key="3">
    <source>
        <dbReference type="Proteomes" id="UP000316621"/>
    </source>
</evidence>
<keyword evidence="1" id="KW-0472">Membrane</keyword>
<reference evidence="2 3" key="1">
    <citation type="journal article" date="2018" name="Science">
        <title>The opium poppy genome and morphinan production.</title>
        <authorList>
            <person name="Guo L."/>
            <person name="Winzer T."/>
            <person name="Yang X."/>
            <person name="Li Y."/>
            <person name="Ning Z."/>
            <person name="He Z."/>
            <person name="Teodor R."/>
            <person name="Lu Y."/>
            <person name="Bowser T.A."/>
            <person name="Graham I.A."/>
            <person name="Ye K."/>
        </authorList>
    </citation>
    <scope>NUCLEOTIDE SEQUENCE [LARGE SCALE GENOMIC DNA]</scope>
    <source>
        <strain evidence="3">cv. HN1</strain>
        <tissue evidence="2">Leaves</tissue>
    </source>
</reference>